<evidence type="ECO:0000256" key="3">
    <source>
        <dbReference type="SAM" id="SignalP"/>
    </source>
</evidence>
<dbReference type="Proteomes" id="UP001165085">
    <property type="component" value="Unassembled WGS sequence"/>
</dbReference>
<feature type="chain" id="PRO_5040724242" description="Phytol kinase" evidence="3">
    <location>
        <begin position="23"/>
        <end position="346"/>
    </location>
</feature>
<dbReference type="PANTHER" id="PTHR31303:SF1">
    <property type="entry name" value="CTP-DEPENDENT DIACYLGLYCEROL KINASE 1"/>
    <property type="match status" value="1"/>
</dbReference>
<gene>
    <name evidence="4" type="ORF">TrST_g8159</name>
</gene>
<dbReference type="InterPro" id="IPR037997">
    <property type="entry name" value="Dgk1-like"/>
</dbReference>
<keyword evidence="2" id="KW-0812">Transmembrane</keyword>
<dbReference type="PANTHER" id="PTHR31303">
    <property type="entry name" value="CTP-DEPENDENT DIACYLGLYCEROL KINASE 1"/>
    <property type="match status" value="1"/>
</dbReference>
<name>A0A9W7B2P7_9STRA</name>
<accession>A0A9W7B2P7</accession>
<dbReference type="GO" id="GO:0004143">
    <property type="term" value="F:ATP-dependent diacylglycerol kinase activity"/>
    <property type="evidence" value="ECO:0007669"/>
    <property type="project" value="InterPro"/>
</dbReference>
<keyword evidence="5" id="KW-1185">Reference proteome</keyword>
<feature type="transmembrane region" description="Helical" evidence="2">
    <location>
        <begin position="220"/>
        <end position="238"/>
    </location>
</feature>
<reference evidence="5" key="1">
    <citation type="journal article" date="2023" name="Commun. Biol.">
        <title>Genome analysis of Parmales, the sister group of diatoms, reveals the evolutionary specialization of diatoms from phago-mixotrophs to photoautotrophs.</title>
        <authorList>
            <person name="Ban H."/>
            <person name="Sato S."/>
            <person name="Yoshikawa S."/>
            <person name="Yamada K."/>
            <person name="Nakamura Y."/>
            <person name="Ichinomiya M."/>
            <person name="Sato N."/>
            <person name="Blanc-Mathieu R."/>
            <person name="Endo H."/>
            <person name="Kuwata A."/>
            <person name="Ogata H."/>
        </authorList>
    </citation>
    <scope>NUCLEOTIDE SEQUENCE [LARGE SCALE GENOMIC DNA]</scope>
    <source>
        <strain evidence="5">NIES 3701</strain>
    </source>
</reference>
<feature type="compositionally biased region" description="Polar residues" evidence="1">
    <location>
        <begin position="52"/>
        <end position="68"/>
    </location>
</feature>
<feature type="signal peptide" evidence="3">
    <location>
        <begin position="1"/>
        <end position="22"/>
    </location>
</feature>
<evidence type="ECO:0008006" key="6">
    <source>
        <dbReference type="Google" id="ProtNLM"/>
    </source>
</evidence>
<keyword evidence="3" id="KW-0732">Signal</keyword>
<feature type="region of interest" description="Disordered" evidence="1">
    <location>
        <begin position="52"/>
        <end position="72"/>
    </location>
</feature>
<proteinExistence type="predicted"/>
<dbReference type="EMBL" id="BRXY01000227">
    <property type="protein sequence ID" value="GMH78849.1"/>
    <property type="molecule type" value="Genomic_DNA"/>
</dbReference>
<evidence type="ECO:0000313" key="5">
    <source>
        <dbReference type="Proteomes" id="UP001165085"/>
    </source>
</evidence>
<evidence type="ECO:0000256" key="2">
    <source>
        <dbReference type="SAM" id="Phobius"/>
    </source>
</evidence>
<dbReference type="AlphaFoldDB" id="A0A9W7B2P7"/>
<evidence type="ECO:0000313" key="4">
    <source>
        <dbReference type="EMBL" id="GMH78849.1"/>
    </source>
</evidence>
<evidence type="ECO:0000256" key="1">
    <source>
        <dbReference type="SAM" id="MobiDB-lite"/>
    </source>
</evidence>
<keyword evidence="2" id="KW-0472">Membrane</keyword>
<protein>
    <recommendedName>
        <fullName evidence="6">Phytol kinase</fullName>
    </recommendedName>
</protein>
<feature type="transmembrane region" description="Helical" evidence="2">
    <location>
        <begin position="277"/>
        <end position="301"/>
    </location>
</feature>
<comment type="caution">
    <text evidence="4">The sequence shown here is derived from an EMBL/GenBank/DDBJ whole genome shotgun (WGS) entry which is preliminary data.</text>
</comment>
<feature type="transmembrane region" description="Helical" evidence="2">
    <location>
        <begin position="307"/>
        <end position="326"/>
    </location>
</feature>
<organism evidence="4 5">
    <name type="scientific">Triparma strigata</name>
    <dbReference type="NCBI Taxonomy" id="1606541"/>
    <lineage>
        <taxon>Eukaryota</taxon>
        <taxon>Sar</taxon>
        <taxon>Stramenopiles</taxon>
        <taxon>Ochrophyta</taxon>
        <taxon>Bolidophyceae</taxon>
        <taxon>Parmales</taxon>
        <taxon>Triparmaceae</taxon>
        <taxon>Triparma</taxon>
    </lineage>
</organism>
<keyword evidence="2" id="KW-1133">Transmembrane helix</keyword>
<dbReference type="OrthoDB" id="5673at2759"/>
<sequence>MHSLTSSAILLLALLVVNPAATSSFLAPRPKMCSPNLSSLVHGFRGGAQTFSPYKSSKMASKSNGNDNGNDKEQASLPVRIFKKSLFILAPISVASAVTQLTPSIQAAYHGTEFTTDLTASLGCAVLATVWLKIVTKLATNSVIDSKDARKIIHTGSAPLFMFVWPFFSDSPWAALMAGCVPLANLSKVIAAGQSANSNDVEAKELASAVSRTGDSTEALGGPFIYTVVLLIATTFFWRSPVSAVAIAQMAAGDGVADLAGRRWGQKKWFFSKDKSYAGSAAFVGAATVTSLALVAWLNLAPVSMDLAVTLLFISVVCSLVELLPLGDDNWTVPIAGGLLAYSLII</sequence>